<comment type="caution">
    <text evidence="1">The sequence shown here is derived from an EMBL/GenBank/DDBJ whole genome shotgun (WGS) entry which is preliminary data.</text>
</comment>
<dbReference type="Proteomes" id="UP000789759">
    <property type="component" value="Unassembled WGS sequence"/>
</dbReference>
<sequence length="83" mass="9678">MKFDLILNKNITPSVNTSIEFFLNNKKDKFNYIDILACKEPKSSIEKVITNSSKKQKLERYVTNKNDEKAQYGECQIIKDDNT</sequence>
<evidence type="ECO:0000313" key="1">
    <source>
        <dbReference type="EMBL" id="CAG8606041.1"/>
    </source>
</evidence>
<keyword evidence="2" id="KW-1185">Reference proteome</keyword>
<accession>A0A9N9CLE2</accession>
<name>A0A9N9CLE2_9GLOM</name>
<reference evidence="1" key="1">
    <citation type="submission" date="2021-06" db="EMBL/GenBank/DDBJ databases">
        <authorList>
            <person name="Kallberg Y."/>
            <person name="Tangrot J."/>
            <person name="Rosling A."/>
        </authorList>
    </citation>
    <scope>NUCLEOTIDE SEQUENCE</scope>
    <source>
        <strain evidence="1">FL966</strain>
    </source>
</reference>
<protein>
    <submittedName>
        <fullName evidence="1">7191_t:CDS:1</fullName>
    </submittedName>
</protein>
<dbReference type="EMBL" id="CAJVQA010004768">
    <property type="protein sequence ID" value="CAG8606041.1"/>
    <property type="molecule type" value="Genomic_DNA"/>
</dbReference>
<proteinExistence type="predicted"/>
<organism evidence="1 2">
    <name type="scientific">Cetraspora pellucida</name>
    <dbReference type="NCBI Taxonomy" id="1433469"/>
    <lineage>
        <taxon>Eukaryota</taxon>
        <taxon>Fungi</taxon>
        <taxon>Fungi incertae sedis</taxon>
        <taxon>Mucoromycota</taxon>
        <taxon>Glomeromycotina</taxon>
        <taxon>Glomeromycetes</taxon>
        <taxon>Diversisporales</taxon>
        <taxon>Gigasporaceae</taxon>
        <taxon>Cetraspora</taxon>
    </lineage>
</organism>
<dbReference type="AlphaFoldDB" id="A0A9N9CLE2"/>
<gene>
    <name evidence="1" type="ORF">CPELLU_LOCUS7224</name>
</gene>
<evidence type="ECO:0000313" key="2">
    <source>
        <dbReference type="Proteomes" id="UP000789759"/>
    </source>
</evidence>